<dbReference type="GO" id="GO:0016491">
    <property type="term" value="F:oxidoreductase activity"/>
    <property type="evidence" value="ECO:0007669"/>
    <property type="project" value="UniProtKB-KW"/>
</dbReference>
<sequence>MSAPVTNEAAVPGLPPGRFAAPALHGLIADAMRRCGLPAEGAAKVAELMTEADLTGADAHGIFRLPQYVRRLKAGGVNPTPALVVERRAPAVAMIDGDNGMGHVVMARAAETAIEMARDTGVAWVGVRRSNHAGPAALYAEMPVCHGMVGLYSVVASSNHMAVWGGTSSLLGTNPLAVGIPCGDAPPVVLDIATTVVSYGTVKKYVMQDKALPEGWLVSRADGAPVTDPRRTGEGLLLPIGGHKGSGLALILGILAGTLNGAAFGRDVVDFNADSSTETNTGHFILALDVERFMPAATFGALLKAQLDDLRSDTPLPGTGDIRLPGDQRAVRRAERGENGVPIPAPLERQLDELAAGLGIAPLGAR</sequence>
<dbReference type="InterPro" id="IPR036111">
    <property type="entry name" value="Mal/L-sulfo/L-lacto_DH-like_sf"/>
</dbReference>
<dbReference type="InterPro" id="IPR003767">
    <property type="entry name" value="Malate/L-lactate_DH-like"/>
</dbReference>
<protein>
    <submittedName>
        <fullName evidence="3">Lactate dehydrogenase</fullName>
    </submittedName>
</protein>
<dbReference type="EMBL" id="BSFJ01000035">
    <property type="protein sequence ID" value="GLK74013.1"/>
    <property type="molecule type" value="Genomic_DNA"/>
</dbReference>
<accession>A0A9W6JCX6</accession>
<evidence type="ECO:0000256" key="2">
    <source>
        <dbReference type="ARBA" id="ARBA00023002"/>
    </source>
</evidence>
<dbReference type="SUPFAM" id="SSF89733">
    <property type="entry name" value="L-sulfolactate dehydrogenase-like"/>
    <property type="match status" value="1"/>
</dbReference>
<evidence type="ECO:0000313" key="4">
    <source>
        <dbReference type="Proteomes" id="UP001143370"/>
    </source>
</evidence>
<proteinExistence type="inferred from homology"/>
<keyword evidence="2" id="KW-0560">Oxidoreductase</keyword>
<reference evidence="3" key="1">
    <citation type="journal article" date="2014" name="Int. J. Syst. Evol. Microbiol.">
        <title>Complete genome sequence of Corynebacterium casei LMG S-19264T (=DSM 44701T), isolated from a smear-ripened cheese.</title>
        <authorList>
            <consortium name="US DOE Joint Genome Institute (JGI-PGF)"/>
            <person name="Walter F."/>
            <person name="Albersmeier A."/>
            <person name="Kalinowski J."/>
            <person name="Ruckert C."/>
        </authorList>
    </citation>
    <scope>NUCLEOTIDE SEQUENCE</scope>
    <source>
        <strain evidence="3">VKM B-2484</strain>
    </source>
</reference>
<comment type="caution">
    <text evidence="3">The sequence shown here is derived from an EMBL/GenBank/DDBJ whole genome shotgun (WGS) entry which is preliminary data.</text>
</comment>
<dbReference type="Gene3D" id="1.10.1530.10">
    <property type="match status" value="1"/>
</dbReference>
<dbReference type="InterPro" id="IPR043143">
    <property type="entry name" value="Mal/L-sulf/L-lact_DH-like_NADP"/>
</dbReference>
<dbReference type="Proteomes" id="UP001143370">
    <property type="component" value="Unassembled WGS sequence"/>
</dbReference>
<dbReference type="InterPro" id="IPR043144">
    <property type="entry name" value="Mal/L-sulf/L-lact_DH-like_ah"/>
</dbReference>
<dbReference type="PANTHER" id="PTHR11091">
    <property type="entry name" value="OXIDOREDUCTASE-RELATED"/>
    <property type="match status" value="1"/>
</dbReference>
<keyword evidence="4" id="KW-1185">Reference proteome</keyword>
<evidence type="ECO:0000256" key="1">
    <source>
        <dbReference type="ARBA" id="ARBA00006056"/>
    </source>
</evidence>
<organism evidence="3 4">
    <name type="scientific">Ancylobacter dichloromethanicus</name>
    <dbReference type="NCBI Taxonomy" id="518825"/>
    <lineage>
        <taxon>Bacteria</taxon>
        <taxon>Pseudomonadati</taxon>
        <taxon>Pseudomonadota</taxon>
        <taxon>Alphaproteobacteria</taxon>
        <taxon>Hyphomicrobiales</taxon>
        <taxon>Xanthobacteraceae</taxon>
        <taxon>Ancylobacter</taxon>
    </lineage>
</organism>
<evidence type="ECO:0000313" key="3">
    <source>
        <dbReference type="EMBL" id="GLK74013.1"/>
    </source>
</evidence>
<dbReference type="Gene3D" id="3.30.1370.60">
    <property type="entry name" value="Hypothetical oxidoreductase yiak, domain 2"/>
    <property type="match status" value="1"/>
</dbReference>
<dbReference type="Pfam" id="PF02615">
    <property type="entry name" value="Ldh_2"/>
    <property type="match status" value="1"/>
</dbReference>
<dbReference type="RefSeq" id="WP_213368513.1">
    <property type="nucleotide sequence ID" value="NZ_BSFJ01000035.1"/>
</dbReference>
<gene>
    <name evidence="3" type="primary">mdh_2</name>
    <name evidence="3" type="ORF">GCM10017643_41310</name>
</gene>
<comment type="similarity">
    <text evidence="1">Belongs to the LDH2/MDH2 oxidoreductase family.</text>
</comment>
<name>A0A9W6JCX6_9HYPH</name>
<reference evidence="3" key="2">
    <citation type="submission" date="2023-01" db="EMBL/GenBank/DDBJ databases">
        <authorList>
            <person name="Sun Q."/>
            <person name="Evtushenko L."/>
        </authorList>
    </citation>
    <scope>NUCLEOTIDE SEQUENCE</scope>
    <source>
        <strain evidence="3">VKM B-2484</strain>
    </source>
</reference>
<dbReference type="AlphaFoldDB" id="A0A9W6JCX6"/>
<dbReference type="PANTHER" id="PTHR11091:SF0">
    <property type="entry name" value="MALATE DEHYDROGENASE"/>
    <property type="match status" value="1"/>
</dbReference>